<dbReference type="GO" id="GO:0020037">
    <property type="term" value="F:heme binding"/>
    <property type="evidence" value="ECO:0007669"/>
    <property type="project" value="InterPro"/>
</dbReference>
<evidence type="ECO:0000256" key="7">
    <source>
        <dbReference type="PIRSR" id="PIRSR602403-1"/>
    </source>
</evidence>
<feature type="chain" id="PRO_5003779205" evidence="8">
    <location>
        <begin position="21"/>
        <end position="520"/>
    </location>
</feature>
<evidence type="ECO:0000256" key="1">
    <source>
        <dbReference type="ARBA" id="ARBA00001971"/>
    </source>
</evidence>
<dbReference type="Gene3D" id="1.10.630.10">
    <property type="entry name" value="Cytochrome P450"/>
    <property type="match status" value="1"/>
</dbReference>
<feature type="binding site" description="axial binding residue" evidence="7">
    <location>
        <position position="453"/>
    </location>
    <ligand>
        <name>heme</name>
        <dbReference type="ChEBI" id="CHEBI:30413"/>
    </ligand>
    <ligandPart>
        <name>Fe</name>
        <dbReference type="ChEBI" id="CHEBI:18248"/>
    </ligandPart>
</feature>
<dbReference type="GO" id="GO:0016705">
    <property type="term" value="F:oxidoreductase activity, acting on paired donors, with incorporation or reduction of molecular oxygen"/>
    <property type="evidence" value="ECO:0007669"/>
    <property type="project" value="InterPro"/>
</dbReference>
<dbReference type="RefSeq" id="XP_008596728.1">
    <property type="nucleotide sequence ID" value="XM_008598506.1"/>
</dbReference>
<accession>J4KPK8</accession>
<evidence type="ECO:0000256" key="4">
    <source>
        <dbReference type="ARBA" id="ARBA00022723"/>
    </source>
</evidence>
<dbReference type="InterPro" id="IPR001128">
    <property type="entry name" value="Cyt_P450"/>
</dbReference>
<evidence type="ECO:0000256" key="8">
    <source>
        <dbReference type="SAM" id="SignalP"/>
    </source>
</evidence>
<name>J4KPK8_BEAB2</name>
<comment type="similarity">
    <text evidence="2">Belongs to the cytochrome P450 family.</text>
</comment>
<dbReference type="Pfam" id="PF00067">
    <property type="entry name" value="p450"/>
    <property type="match status" value="1"/>
</dbReference>
<dbReference type="PANTHER" id="PTHR24304">
    <property type="entry name" value="CYTOCHROME P450 FAMILY 7"/>
    <property type="match status" value="1"/>
</dbReference>
<dbReference type="HOGENOM" id="CLU_018012_2_2_1"/>
<keyword evidence="10" id="KW-1185">Reference proteome</keyword>
<dbReference type="InterPro" id="IPR050529">
    <property type="entry name" value="CYP450_sterol_14alpha_dmase"/>
</dbReference>
<dbReference type="Proteomes" id="UP000002762">
    <property type="component" value="Unassembled WGS sequence"/>
</dbReference>
<evidence type="ECO:0000313" key="10">
    <source>
        <dbReference type="Proteomes" id="UP000002762"/>
    </source>
</evidence>
<dbReference type="PANTHER" id="PTHR24304:SF2">
    <property type="entry name" value="24-HYDROXYCHOLESTEROL 7-ALPHA-HYDROXYLASE"/>
    <property type="match status" value="1"/>
</dbReference>
<comment type="cofactor">
    <cofactor evidence="1 7">
        <name>heme</name>
        <dbReference type="ChEBI" id="CHEBI:30413"/>
    </cofactor>
</comment>
<gene>
    <name evidence="9" type="ORF">BBA_03409</name>
</gene>
<evidence type="ECO:0000256" key="5">
    <source>
        <dbReference type="ARBA" id="ARBA00023004"/>
    </source>
</evidence>
<keyword evidence="6" id="KW-0560">Oxidoreductase</keyword>
<dbReference type="InterPro" id="IPR002403">
    <property type="entry name" value="Cyt_P450_E_grp-IV"/>
</dbReference>
<keyword evidence="5 7" id="KW-0408">Iron</keyword>
<dbReference type="EMBL" id="JH725156">
    <property type="protein sequence ID" value="EJP67629.1"/>
    <property type="molecule type" value="Genomic_DNA"/>
</dbReference>
<dbReference type="AlphaFoldDB" id="J4KPK8"/>
<evidence type="ECO:0000256" key="3">
    <source>
        <dbReference type="ARBA" id="ARBA00022617"/>
    </source>
</evidence>
<keyword evidence="8" id="KW-0732">Signal</keyword>
<dbReference type="PRINTS" id="PR00465">
    <property type="entry name" value="EP450IV"/>
</dbReference>
<dbReference type="GeneID" id="19886421"/>
<reference evidence="9 10" key="1">
    <citation type="journal article" date="2012" name="Sci. Rep.">
        <title>Genomic perspectives on the evolution of fungal entomopathogenicity in Beauveria bassiana.</title>
        <authorList>
            <person name="Xiao G."/>
            <person name="Ying S.H."/>
            <person name="Zheng P."/>
            <person name="Wang Z.L."/>
            <person name="Zhang S."/>
            <person name="Xie X.Q."/>
            <person name="Shang Y."/>
            <person name="St Leger R.J."/>
            <person name="Zhao G.P."/>
            <person name="Wang C."/>
            <person name="Feng M.G."/>
        </authorList>
    </citation>
    <scope>NUCLEOTIDE SEQUENCE [LARGE SCALE GENOMIC DNA]</scope>
    <source>
        <strain evidence="9 10">ARSEF 2860</strain>
    </source>
</reference>
<keyword evidence="3 7" id="KW-0349">Heme</keyword>
<dbReference type="SUPFAM" id="SSF48264">
    <property type="entry name" value="Cytochrome P450"/>
    <property type="match status" value="1"/>
</dbReference>
<evidence type="ECO:0000256" key="6">
    <source>
        <dbReference type="ARBA" id="ARBA00023033"/>
    </source>
</evidence>
<dbReference type="STRING" id="655819.J4KPK8"/>
<dbReference type="InParanoid" id="J4KPK8"/>
<dbReference type="GO" id="GO:0005506">
    <property type="term" value="F:iron ion binding"/>
    <property type="evidence" value="ECO:0007669"/>
    <property type="project" value="InterPro"/>
</dbReference>
<feature type="signal peptide" evidence="8">
    <location>
        <begin position="1"/>
        <end position="20"/>
    </location>
</feature>
<protein>
    <submittedName>
        <fullName evidence="9">Cytochrome P450 CYP639A3</fullName>
    </submittedName>
</protein>
<evidence type="ECO:0000256" key="2">
    <source>
        <dbReference type="ARBA" id="ARBA00010617"/>
    </source>
</evidence>
<dbReference type="GO" id="GO:0008395">
    <property type="term" value="F:steroid hydroxylase activity"/>
    <property type="evidence" value="ECO:0007669"/>
    <property type="project" value="TreeGrafter"/>
</dbReference>
<organism evidence="9 10">
    <name type="scientific">Beauveria bassiana (strain ARSEF 2860)</name>
    <name type="common">White muscardine disease fungus</name>
    <name type="synonym">Tritirachium shiotae</name>
    <dbReference type="NCBI Taxonomy" id="655819"/>
    <lineage>
        <taxon>Eukaryota</taxon>
        <taxon>Fungi</taxon>
        <taxon>Dikarya</taxon>
        <taxon>Ascomycota</taxon>
        <taxon>Pezizomycotina</taxon>
        <taxon>Sordariomycetes</taxon>
        <taxon>Hypocreomycetidae</taxon>
        <taxon>Hypocreales</taxon>
        <taxon>Cordycipitaceae</taxon>
        <taxon>Beauveria</taxon>
    </lineage>
</organism>
<dbReference type="InterPro" id="IPR036396">
    <property type="entry name" value="Cyt_P450_sf"/>
</dbReference>
<keyword evidence="4 7" id="KW-0479">Metal-binding</keyword>
<evidence type="ECO:0000313" key="9">
    <source>
        <dbReference type="EMBL" id="EJP67629.1"/>
    </source>
</evidence>
<keyword evidence="6" id="KW-0503">Monooxygenase</keyword>
<proteinExistence type="inferred from homology"/>
<sequence>MAYFLLYTFLLPVLVTIALAVLNARSRYKTIRPLPGMIEPRQLPYIFPYIGHSLSFFSTRPQKFWQWVEACQPGMQDYVLLVLGSRIQVISTPPAVKALFDMRHLGNHVFSTWVVQAMFGLPSLDVSIFRSDFKGFGHAFRHYLLKTEATSELVTVYLQRLREQLLRHDDQRDIQLGSWVHHDNFNASVDTIFGVRLLQIYPELEQDLFIFKKNTMSLLAGLPRLLFPAGYRIRNKIVLKFQEFHQLTLGSRISDIPDPDAIGWQPSVGSRMWRALHMWYAKSKMTSLGAACLDVGILIAATSNSIPVCIWMLMHILDTNSNKGLLQNILNELAPIRLDDGRINARSLAELPILQSVYLEVLRLYTDGLLIRHIDKSSKIAVDSKTSLVLSPGIVAASTWLSHHSPHSFANPPADVFFAERFVTVDAQSGKRLFKSGDLAGRLFPYSGGESMCPGRNFAKQEILGTVAMILTAFDLQFIEYLDSKGNASNTFPSRVAYHLSAGVMVPDGDMRVKVTRRGA</sequence>